<reference evidence="2" key="2">
    <citation type="submission" date="2020-09" db="EMBL/GenBank/DDBJ databases">
        <authorList>
            <person name="Sun Q."/>
            <person name="Zhou Y."/>
        </authorList>
    </citation>
    <scope>NUCLEOTIDE SEQUENCE</scope>
    <source>
        <strain evidence="2">CGMCC 4.7368</strain>
    </source>
</reference>
<dbReference type="RefSeq" id="WP_225264340.1">
    <property type="nucleotide sequence ID" value="NZ_BMNH01000046.1"/>
</dbReference>
<dbReference type="PANTHER" id="PTHR33164">
    <property type="entry name" value="TRANSCRIPTIONAL REGULATOR, MARR FAMILY"/>
    <property type="match status" value="1"/>
</dbReference>
<reference evidence="2" key="1">
    <citation type="journal article" date="2014" name="Int. J. Syst. Evol. Microbiol.">
        <title>Complete genome sequence of Corynebacterium casei LMG S-19264T (=DSM 44701T), isolated from a smear-ripened cheese.</title>
        <authorList>
            <consortium name="US DOE Joint Genome Institute (JGI-PGF)"/>
            <person name="Walter F."/>
            <person name="Albersmeier A."/>
            <person name="Kalinowski J."/>
            <person name="Ruckert C."/>
        </authorList>
    </citation>
    <scope>NUCLEOTIDE SEQUENCE</scope>
    <source>
        <strain evidence="2">CGMCC 4.7368</strain>
    </source>
</reference>
<dbReference type="GO" id="GO:0006950">
    <property type="term" value="P:response to stress"/>
    <property type="evidence" value="ECO:0007669"/>
    <property type="project" value="TreeGrafter"/>
</dbReference>
<dbReference type="InterPro" id="IPR039422">
    <property type="entry name" value="MarR/SlyA-like"/>
</dbReference>
<sequence length="278" mass="31475">MDDRPATTETQEAVGKLLRRVYARFTAEAVRDDPQARDYVVLDTLADQDADSQHELAERLGINRTIMVRLVDRLEAAGHVTRTRNPANRRSYTLSITEEGRRARDAMRRQVAERDARVTAPLTPAERRRLNELLSLLLPEPEPLQTTAFLVAQAHYRLRRMGDALLAGSGLRTRHFGSLTAIDELGPCPQQRFAQHLDISEPAAAQVIDELVQLGLVARGRDPHDRRRYALELTDLGRRRLVVVHDALRRLQTEILDVLGADAERELRTLLGKLLPEE</sequence>
<accession>A0A918DUR9</accession>
<feature type="domain" description="HTH marR-type" evidence="1">
    <location>
        <begin position="11"/>
        <end position="139"/>
    </location>
</feature>
<comment type="caution">
    <text evidence="2">The sequence shown here is derived from an EMBL/GenBank/DDBJ whole genome shotgun (WGS) entry which is preliminary data.</text>
</comment>
<evidence type="ECO:0000259" key="1">
    <source>
        <dbReference type="PROSITE" id="PS50995"/>
    </source>
</evidence>
<dbReference type="InterPro" id="IPR000835">
    <property type="entry name" value="HTH_MarR-typ"/>
</dbReference>
<feature type="domain" description="HTH marR-type" evidence="1">
    <location>
        <begin position="144"/>
        <end position="276"/>
    </location>
</feature>
<gene>
    <name evidence="2" type="ORF">GCM10012289_74960</name>
</gene>
<evidence type="ECO:0000313" key="3">
    <source>
        <dbReference type="Proteomes" id="UP000646523"/>
    </source>
</evidence>
<protein>
    <recommendedName>
        <fullName evidence="1">HTH marR-type domain-containing protein</fullName>
    </recommendedName>
</protein>
<dbReference type="Pfam" id="PF01047">
    <property type="entry name" value="MarR"/>
    <property type="match status" value="1"/>
</dbReference>
<evidence type="ECO:0000313" key="2">
    <source>
        <dbReference type="EMBL" id="GGO82829.1"/>
    </source>
</evidence>
<dbReference type="AlphaFoldDB" id="A0A918DUR9"/>
<keyword evidence="3" id="KW-1185">Reference proteome</keyword>
<organism evidence="2 3">
    <name type="scientific">Nonomuraea cavernae</name>
    <dbReference type="NCBI Taxonomy" id="2045107"/>
    <lineage>
        <taxon>Bacteria</taxon>
        <taxon>Bacillati</taxon>
        <taxon>Actinomycetota</taxon>
        <taxon>Actinomycetes</taxon>
        <taxon>Streptosporangiales</taxon>
        <taxon>Streptosporangiaceae</taxon>
        <taxon>Nonomuraea</taxon>
    </lineage>
</organism>
<name>A0A918DUR9_9ACTN</name>
<dbReference type="PANTHER" id="PTHR33164:SF43">
    <property type="entry name" value="HTH-TYPE TRANSCRIPTIONAL REPRESSOR YETL"/>
    <property type="match status" value="1"/>
</dbReference>
<proteinExistence type="predicted"/>
<dbReference type="EMBL" id="BMNH01000046">
    <property type="protein sequence ID" value="GGO82829.1"/>
    <property type="molecule type" value="Genomic_DNA"/>
</dbReference>
<dbReference type="Pfam" id="PF12802">
    <property type="entry name" value="MarR_2"/>
    <property type="match status" value="1"/>
</dbReference>
<dbReference type="InterPro" id="IPR036390">
    <property type="entry name" value="WH_DNA-bd_sf"/>
</dbReference>
<dbReference type="SMART" id="SM00347">
    <property type="entry name" value="HTH_MARR"/>
    <property type="match status" value="2"/>
</dbReference>
<dbReference type="InterPro" id="IPR036388">
    <property type="entry name" value="WH-like_DNA-bd_sf"/>
</dbReference>
<dbReference type="GO" id="GO:0003700">
    <property type="term" value="F:DNA-binding transcription factor activity"/>
    <property type="evidence" value="ECO:0007669"/>
    <property type="project" value="InterPro"/>
</dbReference>
<dbReference type="SUPFAM" id="SSF46785">
    <property type="entry name" value="Winged helix' DNA-binding domain"/>
    <property type="match status" value="2"/>
</dbReference>
<dbReference type="Proteomes" id="UP000646523">
    <property type="component" value="Unassembled WGS sequence"/>
</dbReference>
<dbReference type="PRINTS" id="PR00598">
    <property type="entry name" value="HTHMARR"/>
</dbReference>
<dbReference type="Gene3D" id="1.10.10.10">
    <property type="entry name" value="Winged helix-like DNA-binding domain superfamily/Winged helix DNA-binding domain"/>
    <property type="match status" value="2"/>
</dbReference>
<dbReference type="PROSITE" id="PS50995">
    <property type="entry name" value="HTH_MARR_2"/>
    <property type="match status" value="2"/>
</dbReference>